<proteinExistence type="predicted"/>
<reference evidence="1" key="2">
    <citation type="journal article" date="2015" name="Data Brief">
        <title>Shoot transcriptome of the giant reed, Arundo donax.</title>
        <authorList>
            <person name="Barrero R.A."/>
            <person name="Guerrero F.D."/>
            <person name="Moolhuijzen P."/>
            <person name="Goolsby J.A."/>
            <person name="Tidwell J."/>
            <person name="Bellgard S.E."/>
            <person name="Bellgard M.I."/>
        </authorList>
    </citation>
    <scope>NUCLEOTIDE SEQUENCE</scope>
    <source>
        <tissue evidence="1">Shoot tissue taken approximately 20 cm above the soil surface</tissue>
    </source>
</reference>
<organism evidence="1">
    <name type="scientific">Arundo donax</name>
    <name type="common">Giant reed</name>
    <name type="synonym">Donax arundinaceus</name>
    <dbReference type="NCBI Taxonomy" id="35708"/>
    <lineage>
        <taxon>Eukaryota</taxon>
        <taxon>Viridiplantae</taxon>
        <taxon>Streptophyta</taxon>
        <taxon>Embryophyta</taxon>
        <taxon>Tracheophyta</taxon>
        <taxon>Spermatophyta</taxon>
        <taxon>Magnoliopsida</taxon>
        <taxon>Liliopsida</taxon>
        <taxon>Poales</taxon>
        <taxon>Poaceae</taxon>
        <taxon>PACMAD clade</taxon>
        <taxon>Arundinoideae</taxon>
        <taxon>Arundineae</taxon>
        <taxon>Arundo</taxon>
    </lineage>
</organism>
<name>A0A0A9BVZ4_ARUDO</name>
<dbReference type="EMBL" id="GBRH01230424">
    <property type="protein sequence ID" value="JAD67471.1"/>
    <property type="molecule type" value="Transcribed_RNA"/>
</dbReference>
<reference evidence="1" key="1">
    <citation type="submission" date="2014-09" db="EMBL/GenBank/DDBJ databases">
        <authorList>
            <person name="Magalhaes I.L.F."/>
            <person name="Oliveira U."/>
            <person name="Santos F.R."/>
            <person name="Vidigal T.H.D.A."/>
            <person name="Brescovit A.D."/>
            <person name="Santos A.J."/>
        </authorList>
    </citation>
    <scope>NUCLEOTIDE SEQUENCE</scope>
    <source>
        <tissue evidence="1">Shoot tissue taken approximately 20 cm above the soil surface</tissue>
    </source>
</reference>
<dbReference type="AlphaFoldDB" id="A0A0A9BVZ4"/>
<evidence type="ECO:0000313" key="1">
    <source>
        <dbReference type="EMBL" id="JAD67471.1"/>
    </source>
</evidence>
<accession>A0A0A9BVZ4</accession>
<sequence length="53" mass="6049">MSSFQAILLVLAGQNELLKLIPFPSMVTVYQGSSTWLHHCLYLIPEQYNKMGH</sequence>
<protein>
    <submittedName>
        <fullName evidence="1">Uncharacterized protein</fullName>
    </submittedName>
</protein>